<name>A0A1D8K7C3_9GAMM</name>
<dbReference type="KEGG" id="aaeo:BJI67_06985"/>
<organism evidence="1 2">
    <name type="scientific">Acidihalobacter aeolianus</name>
    <dbReference type="NCBI Taxonomy" id="2792603"/>
    <lineage>
        <taxon>Bacteria</taxon>
        <taxon>Pseudomonadati</taxon>
        <taxon>Pseudomonadota</taxon>
        <taxon>Gammaproteobacteria</taxon>
        <taxon>Chromatiales</taxon>
        <taxon>Ectothiorhodospiraceae</taxon>
        <taxon>Acidihalobacter</taxon>
    </lineage>
</organism>
<gene>
    <name evidence="1" type="ORF">BJI67_06985</name>
</gene>
<dbReference type="InterPro" id="IPR016181">
    <property type="entry name" value="Acyl_CoA_acyltransferase"/>
</dbReference>
<dbReference type="EMBL" id="CP017448">
    <property type="protein sequence ID" value="AOV16838.1"/>
    <property type="molecule type" value="Genomic_DNA"/>
</dbReference>
<dbReference type="SUPFAM" id="SSF55729">
    <property type="entry name" value="Acyl-CoA N-acyltransferases (Nat)"/>
    <property type="match status" value="1"/>
</dbReference>
<dbReference type="AlphaFoldDB" id="A0A1D8K7C3"/>
<reference evidence="1 2" key="1">
    <citation type="submission" date="2016-09" db="EMBL/GenBank/DDBJ databases">
        <title>Acidihalobacter prosperus V6 (DSM14174).</title>
        <authorList>
            <person name="Khaleque H.N."/>
            <person name="Ramsay J.P."/>
            <person name="Murphy R.J.T."/>
            <person name="Kaksonen A.H."/>
            <person name="Boxall N.J."/>
            <person name="Watkin E.L.J."/>
        </authorList>
    </citation>
    <scope>NUCLEOTIDE SEQUENCE [LARGE SCALE GENOMIC DNA]</scope>
    <source>
        <strain evidence="1 2">V6</strain>
    </source>
</reference>
<evidence type="ECO:0000313" key="1">
    <source>
        <dbReference type="EMBL" id="AOV16838.1"/>
    </source>
</evidence>
<keyword evidence="2" id="KW-1185">Reference proteome</keyword>
<dbReference type="Gene3D" id="3.40.630.30">
    <property type="match status" value="1"/>
</dbReference>
<protein>
    <submittedName>
        <fullName evidence="1">Uncharacterized protein</fullName>
    </submittedName>
</protein>
<sequence>MPLESAYQGYKTAPDFSHVSRDKMIEISRLAVASEFRRRSGERGSPIGLMDVKDLASAARTFPILPLSLYLSIAAYGELCGLHDTYGYAMMEPRLVRLLKRFGICFKQIAPAIEYHGKRAAYSITLDEVFDGLKEDMRQLYSDLRHSLENELREMPIGSNSACKR</sequence>
<evidence type="ECO:0000313" key="2">
    <source>
        <dbReference type="Proteomes" id="UP000095342"/>
    </source>
</evidence>
<dbReference type="Proteomes" id="UP000095342">
    <property type="component" value="Chromosome"/>
</dbReference>
<proteinExistence type="predicted"/>
<accession>A0A1D8K7C3</accession>